<reference evidence="5" key="1">
    <citation type="submission" date="2021-01" db="UniProtKB">
        <authorList>
            <consortium name="EnsemblMetazoa"/>
        </authorList>
    </citation>
    <scope>IDENTIFICATION</scope>
</reference>
<dbReference type="PANTHER" id="PTHR45973:SF8">
    <property type="entry name" value="LEUCINE-RICH REPEAT-CONTAINING PROTEIN 49"/>
    <property type="match status" value="1"/>
</dbReference>
<dbReference type="Gene3D" id="3.80.10.10">
    <property type="entry name" value="Ribonuclease Inhibitor"/>
    <property type="match status" value="3"/>
</dbReference>
<evidence type="ECO:0008006" key="7">
    <source>
        <dbReference type="Google" id="ProtNLM"/>
    </source>
</evidence>
<accession>A0A7M5TWK2</accession>
<keyword evidence="3" id="KW-0175">Coiled coil</keyword>
<dbReference type="SMART" id="SM00369">
    <property type="entry name" value="LRR_TYP"/>
    <property type="match status" value="4"/>
</dbReference>
<dbReference type="SMART" id="SM00365">
    <property type="entry name" value="LRR_SD22"/>
    <property type="match status" value="6"/>
</dbReference>
<proteinExistence type="predicted"/>
<dbReference type="PROSITE" id="PS51450">
    <property type="entry name" value="LRR"/>
    <property type="match status" value="7"/>
</dbReference>
<dbReference type="OrthoDB" id="1939344at2759"/>
<dbReference type="Proteomes" id="UP000594262">
    <property type="component" value="Unplaced"/>
</dbReference>
<dbReference type="InterPro" id="IPR025875">
    <property type="entry name" value="Leu-rich_rpt_4"/>
</dbReference>
<dbReference type="AlphaFoldDB" id="A0A7M5TWK2"/>
<dbReference type="InterPro" id="IPR050576">
    <property type="entry name" value="Cilia_flagella_integrity"/>
</dbReference>
<evidence type="ECO:0000256" key="2">
    <source>
        <dbReference type="ARBA" id="ARBA00022737"/>
    </source>
</evidence>
<dbReference type="SUPFAM" id="SSF52058">
    <property type="entry name" value="L domain-like"/>
    <property type="match status" value="1"/>
</dbReference>
<dbReference type="InterPro" id="IPR003591">
    <property type="entry name" value="Leu-rich_rpt_typical-subtyp"/>
</dbReference>
<evidence type="ECO:0000313" key="6">
    <source>
        <dbReference type="Proteomes" id="UP000594262"/>
    </source>
</evidence>
<evidence type="ECO:0000256" key="4">
    <source>
        <dbReference type="SAM" id="MobiDB-lite"/>
    </source>
</evidence>
<evidence type="ECO:0000256" key="3">
    <source>
        <dbReference type="SAM" id="Coils"/>
    </source>
</evidence>
<feature type="compositionally biased region" description="Polar residues" evidence="4">
    <location>
        <begin position="17"/>
        <end position="31"/>
    </location>
</feature>
<protein>
    <recommendedName>
        <fullName evidence="7">Leucine rich repeat containing protein</fullName>
    </recommendedName>
</protein>
<evidence type="ECO:0000256" key="1">
    <source>
        <dbReference type="ARBA" id="ARBA00022614"/>
    </source>
</evidence>
<dbReference type="Pfam" id="PF14580">
    <property type="entry name" value="LRR_9"/>
    <property type="match status" value="1"/>
</dbReference>
<sequence>MSHHHYQGQGGARNSPKHLNSPLTSKQVTPKQFSSNEIFKQHNPVANKVDIPGSKSLSKPQVYMAGERVIFAESPSAPGIPIIYRLEEERKSNPDKLNLDRRKLSVFPLLEGEENLRLLNLQHNTITRIQHLSMLRKLIFLDLYDNHIDEISGLAALKCLRVLMLGKNRIRKIINLHDLKLLDVLDLHGNKISKIENLSMLHQLRVLNLAGNDLTEVKNLNGLMSLSELNLRRNQIKAVVGLDTLPSLQRIFLSYNEIKSFDDISCLGKSTSLVDLALDNNPLANQSNYKQVILQSIVSLRQLDMKRLTEEEKRIAQVLARKEEEKRKESERLSSIKEKRRLAISNAQRQWDKQFNIGRRRSNAKDSSDLKNSSRSDTYVHGITSTRAFWGSSPEMKEYNSCHLAELDNNVLNLYGPRSLDALDKNWGEKNNSSIEAISFKFIQFKDIIPKLKIVKDKFLGLQSLRFEATNIVSLNELNHLDILPQLAHLHIDENNPVTQLKHWKEYVIFKLRQSSTALKTLNDEQITQPDMEEGQRIFGSLQTILQNELPSHLQDTAYVRTWHNFYNKGPHQSDEEAKNQDSNDEESFSQNYIREIVQDSILTSRRLSHFERLWPHMLQEIVTKYTKDIMNVDAYCKMSLDKIKATL</sequence>
<keyword evidence="2" id="KW-0677">Repeat</keyword>
<organism evidence="5 6">
    <name type="scientific">Clytia hemisphaerica</name>
    <dbReference type="NCBI Taxonomy" id="252671"/>
    <lineage>
        <taxon>Eukaryota</taxon>
        <taxon>Metazoa</taxon>
        <taxon>Cnidaria</taxon>
        <taxon>Hydrozoa</taxon>
        <taxon>Hydroidolina</taxon>
        <taxon>Leptothecata</taxon>
        <taxon>Obeliida</taxon>
        <taxon>Clytiidae</taxon>
        <taxon>Clytia</taxon>
    </lineage>
</organism>
<name>A0A7M5TWK2_9CNID</name>
<dbReference type="EnsemblMetazoa" id="CLYHEMT002847.2">
    <property type="protein sequence ID" value="CLYHEMP002847.2"/>
    <property type="gene ID" value="CLYHEMG002847"/>
</dbReference>
<evidence type="ECO:0000313" key="5">
    <source>
        <dbReference type="EnsemblMetazoa" id="CLYHEMP002847.2"/>
    </source>
</evidence>
<feature type="region of interest" description="Disordered" evidence="4">
    <location>
        <begin position="1"/>
        <end position="31"/>
    </location>
</feature>
<feature type="coiled-coil region" evidence="3">
    <location>
        <begin position="305"/>
        <end position="339"/>
    </location>
</feature>
<dbReference type="PANTHER" id="PTHR45973">
    <property type="entry name" value="PROTEIN PHOSPHATASE 1 REGULATORY SUBUNIT SDS22-RELATED"/>
    <property type="match status" value="1"/>
</dbReference>
<dbReference type="InterPro" id="IPR001611">
    <property type="entry name" value="Leu-rich_rpt"/>
</dbReference>
<keyword evidence="1" id="KW-0433">Leucine-rich repeat</keyword>
<keyword evidence="6" id="KW-1185">Reference proteome</keyword>
<dbReference type="InterPro" id="IPR032675">
    <property type="entry name" value="LRR_dom_sf"/>
</dbReference>
<dbReference type="Pfam" id="PF12799">
    <property type="entry name" value="LRR_4"/>
    <property type="match status" value="1"/>
</dbReference>